<comment type="caution">
    <text evidence="2">The sequence shown here is derived from an EMBL/GenBank/DDBJ whole genome shotgun (WGS) entry which is preliminary data.</text>
</comment>
<gene>
    <name evidence="2" type="ORF">HMPREF9444_01221</name>
</gene>
<dbReference type="PANTHER" id="PTHR40078">
    <property type="entry name" value="INTEGRAL MEMBRANE PROTEIN-RELATED"/>
    <property type="match status" value="1"/>
</dbReference>
<evidence type="ECO:0000256" key="1">
    <source>
        <dbReference type="SAM" id="Phobius"/>
    </source>
</evidence>
<dbReference type="PANTHER" id="PTHR40078:SF1">
    <property type="entry name" value="INTEGRAL MEMBRANE PROTEIN"/>
    <property type="match status" value="1"/>
</dbReference>
<dbReference type="Pfam" id="PF19700">
    <property type="entry name" value="DUF6198"/>
    <property type="match status" value="1"/>
</dbReference>
<evidence type="ECO:0000313" key="2">
    <source>
        <dbReference type="EMBL" id="EFY06968.1"/>
    </source>
</evidence>
<feature type="transmembrane region" description="Helical" evidence="1">
    <location>
        <begin position="65"/>
        <end position="91"/>
    </location>
</feature>
<keyword evidence="1" id="KW-1133">Transmembrane helix</keyword>
<sequence>MGTVVIAFNLTMLILQFFLYKKIELKFHLVNLLLQIPVFFFFGILVDVFMFLTKNFNPDRYLIEFATLIVGSLLIALSIALQATANVTMLSCDAFVKVLAEKINKKLGPVKIIYDIILVASAACIALIFSHGTEIKGIREGTVIGAIIIGPLVQMMFPYCAFLNRWILKAARN</sequence>
<proteinExistence type="predicted"/>
<dbReference type="InterPro" id="IPR038750">
    <property type="entry name" value="YczE/YyaS-like"/>
</dbReference>
<evidence type="ECO:0000313" key="3">
    <source>
        <dbReference type="Proteomes" id="UP000018458"/>
    </source>
</evidence>
<keyword evidence="3" id="KW-1185">Reference proteome</keyword>
<name>E8LKI1_SUCHY</name>
<dbReference type="Proteomes" id="UP000018458">
    <property type="component" value="Unassembled WGS sequence"/>
</dbReference>
<reference evidence="2 3" key="1">
    <citation type="submission" date="2011-01" db="EMBL/GenBank/DDBJ databases">
        <authorList>
            <person name="Weinstock G."/>
            <person name="Sodergren E."/>
            <person name="Clifton S."/>
            <person name="Fulton L."/>
            <person name="Fulton B."/>
            <person name="Courtney L."/>
            <person name="Fronick C."/>
            <person name="Harrison M."/>
            <person name="Strong C."/>
            <person name="Farmer C."/>
            <person name="Delahaunty K."/>
            <person name="Markovic C."/>
            <person name="Hall O."/>
            <person name="Minx P."/>
            <person name="Tomlinson C."/>
            <person name="Mitreva M."/>
            <person name="Hou S."/>
            <person name="Chen J."/>
            <person name="Wollam A."/>
            <person name="Pepin K.H."/>
            <person name="Johnson M."/>
            <person name="Bhonagiri V."/>
            <person name="Zhang X."/>
            <person name="Suruliraj S."/>
            <person name="Warren W."/>
            <person name="Chinwalla A."/>
            <person name="Mardis E.R."/>
            <person name="Wilson R.K."/>
        </authorList>
    </citation>
    <scope>NUCLEOTIDE SEQUENCE [LARGE SCALE GENOMIC DNA]</scope>
    <source>
        <strain evidence="3">DSM 22608 / JCM 16073 / KCTC 15190 / YIT 12066</strain>
    </source>
</reference>
<accession>E8LKI1</accession>
<feature type="transmembrane region" description="Helical" evidence="1">
    <location>
        <begin position="6"/>
        <end position="23"/>
    </location>
</feature>
<dbReference type="HOGENOM" id="CLU_083843_2_0_6"/>
<feature type="transmembrane region" description="Helical" evidence="1">
    <location>
        <begin position="30"/>
        <end position="53"/>
    </location>
</feature>
<keyword evidence="1" id="KW-0812">Transmembrane</keyword>
<dbReference type="AlphaFoldDB" id="E8LKI1"/>
<dbReference type="eggNOG" id="COG2364">
    <property type="taxonomic scope" value="Bacteria"/>
</dbReference>
<organism evidence="2 3">
    <name type="scientific">Succinatimonas hippei (strain DSM 22608 / JCM 16073 / KCTC 15190 / YIT 12066)</name>
    <dbReference type="NCBI Taxonomy" id="762983"/>
    <lineage>
        <taxon>Bacteria</taxon>
        <taxon>Pseudomonadati</taxon>
        <taxon>Pseudomonadota</taxon>
        <taxon>Gammaproteobacteria</taxon>
        <taxon>Aeromonadales</taxon>
        <taxon>Succinivibrionaceae</taxon>
        <taxon>Succinatimonas</taxon>
    </lineage>
</organism>
<protein>
    <submittedName>
        <fullName evidence="2">Uncharacterized protein</fullName>
    </submittedName>
</protein>
<feature type="transmembrane region" description="Helical" evidence="1">
    <location>
        <begin position="143"/>
        <end position="163"/>
    </location>
</feature>
<dbReference type="EMBL" id="AEVO01000061">
    <property type="protein sequence ID" value="EFY06968.1"/>
    <property type="molecule type" value="Genomic_DNA"/>
</dbReference>
<feature type="transmembrane region" description="Helical" evidence="1">
    <location>
        <begin position="112"/>
        <end position="131"/>
    </location>
</feature>
<keyword evidence="1" id="KW-0472">Membrane</keyword>